<comment type="caution">
    <text evidence="8">The sequence shown here is derived from an EMBL/GenBank/DDBJ whole genome shotgun (WGS) entry which is preliminary data.</text>
</comment>
<dbReference type="EMBL" id="QXTG01000001">
    <property type="protein sequence ID" value="RIX29917.1"/>
    <property type="molecule type" value="Genomic_DNA"/>
</dbReference>
<reference evidence="9" key="1">
    <citation type="submission" date="2018-09" db="EMBL/GenBank/DDBJ databases">
        <authorList>
            <person name="Kim I."/>
        </authorList>
    </citation>
    <scope>NUCLEOTIDE SEQUENCE [LARGE SCALE GENOMIC DNA]</scope>
    <source>
        <strain evidence="9">DD4a</strain>
    </source>
</reference>
<keyword evidence="4 6" id="KW-1133">Transmembrane helix</keyword>
<keyword evidence="5 6" id="KW-0472">Membrane</keyword>
<feature type="transmembrane region" description="Helical" evidence="6">
    <location>
        <begin position="458"/>
        <end position="477"/>
    </location>
</feature>
<accession>A0A3A1U3B0</accession>
<dbReference type="Proteomes" id="UP000265742">
    <property type="component" value="Unassembled WGS sequence"/>
</dbReference>
<dbReference type="InterPro" id="IPR007816">
    <property type="entry name" value="ResB-like_domain"/>
</dbReference>
<dbReference type="GO" id="GO:0017004">
    <property type="term" value="P:cytochrome complex assembly"/>
    <property type="evidence" value="ECO:0007669"/>
    <property type="project" value="UniProtKB-KW"/>
</dbReference>
<gene>
    <name evidence="8" type="ORF">D1781_00065</name>
</gene>
<name>A0A3A1U3B0_9MICO</name>
<protein>
    <submittedName>
        <fullName evidence="8">Cytochrome c biogenesis protein ResB</fullName>
    </submittedName>
</protein>
<dbReference type="GO" id="GO:0016020">
    <property type="term" value="C:membrane"/>
    <property type="evidence" value="ECO:0007669"/>
    <property type="project" value="UniProtKB-SubCell"/>
</dbReference>
<dbReference type="PANTHER" id="PTHR31566:SF0">
    <property type="entry name" value="CYTOCHROME C BIOGENESIS PROTEIN CCS1, CHLOROPLASTIC"/>
    <property type="match status" value="1"/>
</dbReference>
<dbReference type="AlphaFoldDB" id="A0A3A1U3B0"/>
<evidence type="ECO:0000256" key="2">
    <source>
        <dbReference type="ARBA" id="ARBA00022692"/>
    </source>
</evidence>
<evidence type="ECO:0000256" key="4">
    <source>
        <dbReference type="ARBA" id="ARBA00022989"/>
    </source>
</evidence>
<evidence type="ECO:0000256" key="5">
    <source>
        <dbReference type="ARBA" id="ARBA00023136"/>
    </source>
</evidence>
<comment type="subcellular location">
    <subcellularLocation>
        <location evidence="1">Membrane</location>
        <topology evidence="1">Multi-pass membrane protein</topology>
    </subcellularLocation>
</comment>
<evidence type="ECO:0000313" key="8">
    <source>
        <dbReference type="EMBL" id="RIX29917.1"/>
    </source>
</evidence>
<organism evidence="8 9">
    <name type="scientific">Amnibacterium setariae</name>
    <dbReference type="NCBI Taxonomy" id="2306585"/>
    <lineage>
        <taxon>Bacteria</taxon>
        <taxon>Bacillati</taxon>
        <taxon>Actinomycetota</taxon>
        <taxon>Actinomycetes</taxon>
        <taxon>Micrococcales</taxon>
        <taxon>Microbacteriaceae</taxon>
        <taxon>Amnibacterium</taxon>
    </lineage>
</organism>
<evidence type="ECO:0000313" key="9">
    <source>
        <dbReference type="Proteomes" id="UP000265742"/>
    </source>
</evidence>
<evidence type="ECO:0000259" key="7">
    <source>
        <dbReference type="Pfam" id="PF05140"/>
    </source>
</evidence>
<evidence type="ECO:0000256" key="3">
    <source>
        <dbReference type="ARBA" id="ARBA00022748"/>
    </source>
</evidence>
<feature type="transmembrane region" description="Helical" evidence="6">
    <location>
        <begin position="41"/>
        <end position="58"/>
    </location>
</feature>
<dbReference type="Pfam" id="PF05140">
    <property type="entry name" value="ResB"/>
    <property type="match status" value="1"/>
</dbReference>
<dbReference type="RefSeq" id="WP_119480281.1">
    <property type="nucleotide sequence ID" value="NZ_QXTG01000001.1"/>
</dbReference>
<evidence type="ECO:0000256" key="6">
    <source>
        <dbReference type="SAM" id="Phobius"/>
    </source>
</evidence>
<keyword evidence="2 6" id="KW-0812">Transmembrane</keyword>
<dbReference type="PANTHER" id="PTHR31566">
    <property type="entry name" value="CYTOCHROME C BIOGENESIS PROTEIN CCS1, CHLOROPLASTIC"/>
    <property type="match status" value="1"/>
</dbReference>
<feature type="transmembrane region" description="Helical" evidence="6">
    <location>
        <begin position="187"/>
        <end position="208"/>
    </location>
</feature>
<proteinExistence type="predicted"/>
<dbReference type="OrthoDB" id="3949537at2"/>
<dbReference type="InterPro" id="IPR023494">
    <property type="entry name" value="Cyt_c_bgen_Ccs1/CcsB/ResB"/>
</dbReference>
<feature type="domain" description="ResB-like" evidence="7">
    <location>
        <begin position="38"/>
        <end position="510"/>
    </location>
</feature>
<evidence type="ECO:0000256" key="1">
    <source>
        <dbReference type="ARBA" id="ARBA00004141"/>
    </source>
</evidence>
<keyword evidence="9" id="KW-1185">Reference proteome</keyword>
<feature type="transmembrane region" description="Helical" evidence="6">
    <location>
        <begin position="94"/>
        <end position="115"/>
    </location>
</feature>
<sequence length="533" mass="57459">MSRPSDAQDRFADDGAVVNPRLGPLEWLRWGWRTLTSMRTALLLLLALAVAAVPGSLIPQNSSDPNGVIQYRQDNPGLAKVVDAIQGFDVYTSFWFSAIYLLLFISLIGCVVPRLKHHWRAMRKAPPRTPSRFTKLPASSSVQLPGLTVAEAVDAGERVLKGARYRTARYGDSVSAERGYLRETGNLLFHSALVGVLVAVFVGGGFTYTGQKILVTGDTFVNGQTQYDSLNPGRFFGDDSLAPYALKLDRLDVTYEQRNLDALGQPLDYTAHVTTTVPGQAPKDATIKVNSPLDVQGTSVFLLGNGYAPHITVRNADGSVAFSQTVPFRPTDSKMTSLGVVKVPDTTDEAKQIGMIGFLYPTAAERTDGSFVSIFPSVGTQSLLSMQVYVGDVGLDAGTPKNVYELDTAGMKQVMGIKDPLQLKVGETRTLPDGLGTVTLDGITRYAALDIHHDPSQGVVALFVALAVIGLIASLLIPRRRMWIKVREDGDGVLVEYAGLARGDDPGLVRAVAELERDHRAALPAAAREPAPV</sequence>
<keyword evidence="3" id="KW-0201">Cytochrome c-type biogenesis</keyword>